<evidence type="ECO:0000256" key="2">
    <source>
        <dbReference type="ARBA" id="ARBA00022741"/>
    </source>
</evidence>
<dbReference type="SMART" id="SM00382">
    <property type="entry name" value="AAA"/>
    <property type="match status" value="2"/>
</dbReference>
<dbReference type="PROSITE" id="PS00211">
    <property type="entry name" value="ABC_TRANSPORTER_1"/>
    <property type="match status" value="2"/>
</dbReference>
<keyword evidence="1" id="KW-0677">Repeat</keyword>
<dbReference type="EMBL" id="BLZA01000017">
    <property type="protein sequence ID" value="GHJ86174.1"/>
    <property type="molecule type" value="Genomic_DNA"/>
</dbReference>
<dbReference type="CDD" id="cd03221">
    <property type="entry name" value="ABCF_EF-3"/>
    <property type="match status" value="2"/>
</dbReference>
<dbReference type="FunFam" id="3.40.50.300:FF:000104">
    <property type="entry name" value="ATP-binding cassette sub-family F member 3"/>
    <property type="match status" value="1"/>
</dbReference>
<dbReference type="InterPro" id="IPR003439">
    <property type="entry name" value="ABC_transporter-like_ATP-bd"/>
</dbReference>
<dbReference type="PANTHER" id="PTHR19211:SF117">
    <property type="entry name" value="ATP-BINDING CASSETTE SUB-FAMILY F MEMBER 3"/>
    <property type="match status" value="1"/>
</dbReference>
<dbReference type="GO" id="GO:0005524">
    <property type="term" value="F:ATP binding"/>
    <property type="evidence" value="ECO:0007669"/>
    <property type="project" value="UniProtKB-KW"/>
</dbReference>
<dbReference type="SUPFAM" id="SSF52540">
    <property type="entry name" value="P-loop containing nucleoside triphosphate hydrolases"/>
    <property type="match status" value="2"/>
</dbReference>
<dbReference type="InterPro" id="IPR003593">
    <property type="entry name" value="AAA+_ATPase"/>
</dbReference>
<evidence type="ECO:0000259" key="5">
    <source>
        <dbReference type="PROSITE" id="PS50893"/>
    </source>
</evidence>
<feature type="coiled-coil region" evidence="4">
    <location>
        <begin position="264"/>
        <end position="323"/>
    </location>
</feature>
<evidence type="ECO:0000313" key="7">
    <source>
        <dbReference type="Proteomes" id="UP000620104"/>
    </source>
</evidence>
<dbReference type="Pfam" id="PF12848">
    <property type="entry name" value="ABC_tran_Xtn"/>
    <property type="match status" value="1"/>
</dbReference>
<keyword evidence="3" id="KW-0067">ATP-binding</keyword>
<dbReference type="GO" id="GO:0016887">
    <property type="term" value="F:ATP hydrolysis activity"/>
    <property type="evidence" value="ECO:0007669"/>
    <property type="project" value="InterPro"/>
</dbReference>
<dbReference type="FunFam" id="3.40.50.300:FF:001135">
    <property type="entry name" value="ABC transporter F family member 3"/>
    <property type="match status" value="1"/>
</dbReference>
<comment type="caution">
    <text evidence="6">The sequence shown here is derived from an EMBL/GenBank/DDBJ whole genome shotgun (WGS) entry which is preliminary data.</text>
</comment>
<keyword evidence="7" id="KW-1185">Reference proteome</keyword>
<dbReference type="Pfam" id="PF00005">
    <property type="entry name" value="ABC_tran"/>
    <property type="match status" value="2"/>
</dbReference>
<dbReference type="InterPro" id="IPR017871">
    <property type="entry name" value="ABC_transporter-like_CS"/>
</dbReference>
<gene>
    <name evidence="6" type="ORF">NliqN6_2576</name>
</gene>
<keyword evidence="4" id="KW-0175">Coiled coil</keyword>
<dbReference type="Proteomes" id="UP000620104">
    <property type="component" value="Unassembled WGS sequence"/>
</dbReference>
<reference evidence="6" key="1">
    <citation type="submission" date="2020-07" db="EMBL/GenBank/DDBJ databases">
        <title>Draft Genome Sequence of a Deep-Sea Yeast, Naganishia (Cryptococcus) liquefaciens strain N6.</title>
        <authorList>
            <person name="Han Y.W."/>
            <person name="Kajitani R."/>
            <person name="Morimoto H."/>
            <person name="Parhat M."/>
            <person name="Tsubouchi H."/>
            <person name="Bakenova O."/>
            <person name="Ogata M."/>
            <person name="Argunhan B."/>
            <person name="Aoki R."/>
            <person name="Kajiwara S."/>
            <person name="Itoh T."/>
            <person name="Iwasaki H."/>
        </authorList>
    </citation>
    <scope>NUCLEOTIDE SEQUENCE</scope>
    <source>
        <strain evidence="6">N6</strain>
    </source>
</reference>
<dbReference type="OrthoDB" id="2110130at2759"/>
<dbReference type="PROSITE" id="PS50893">
    <property type="entry name" value="ABC_TRANSPORTER_2"/>
    <property type="match status" value="2"/>
</dbReference>
<dbReference type="AlphaFoldDB" id="A0A8H3TSF4"/>
<evidence type="ECO:0000313" key="6">
    <source>
        <dbReference type="EMBL" id="GHJ86174.1"/>
    </source>
</evidence>
<dbReference type="InterPro" id="IPR027417">
    <property type="entry name" value="P-loop_NTPase"/>
</dbReference>
<evidence type="ECO:0000256" key="4">
    <source>
        <dbReference type="SAM" id="Coils"/>
    </source>
</evidence>
<name>A0A8H3TSF4_9TREE</name>
<dbReference type="InterPro" id="IPR050611">
    <property type="entry name" value="ABCF"/>
</dbReference>
<sequence length="730" mass="82029">MAEIAADIRQHFTYVDPVVTAYISGLVEDEDEPVDDIIDQTKGMLEDATVDENELNAFIERLSEYLAQNSGRREQARPTVHKLEKRIDMRTQGLSSTIALSGNVDLESAKKGMQSRVDMGKLAKAEAKLKAKIVKRAQRDLYEGSKLMADMQKKQQSYEEMFMKVNPLQLGNTSKSKSKDIHLENINVSFGSRTLLSGAELNLAYGRRYGIIGRNGIGKSSLLRNLALREVPVPTHISVLYVEQEIVGDDTIAIDSVLKADVWRHKLITEEIELTQKLEQLEKQTSSGEPLGEAETVRIEAEKDEMTSQLGEVQRKLIEMEAETGPARASALLYGLGFDDEDQKKPTRAFSGGWRMRLALARALFVKPDLLMLDEPSNMLDLNAIAWLEDYLQSWEGTLLVVSHDRAFLDAVATDIVHQHSQRLDYYKGNFTQFYATKSDRSKNLKKEYETQLAYRQHLQAYIDRWRYNANRAAQAQSKIKILEKLPELEPPEEEDSENFKFPDPEKISPPLLQLNEASFGYTPAKQILRDVNIDVGLDSRITIIGSNGSGKSTLIKLLTGDLQPQGGHAVRNGRLRFAYFTQHHIDSLDATMSSVQFLQTKFPGQTEQEYRSHLGSFGITGLTSLQKIGTLSGGQKSRVAFAVLSLQRPHILLLDEPSNHLDIEGIDALIEALKTFKGGVISVSHDERFITNTSNQLWVCAEGKVTKFMGDITEYKDIIVNQLRAKNKP</sequence>
<dbReference type="Gene3D" id="3.40.50.300">
    <property type="entry name" value="P-loop containing nucleotide triphosphate hydrolases"/>
    <property type="match status" value="2"/>
</dbReference>
<dbReference type="PANTHER" id="PTHR19211">
    <property type="entry name" value="ATP-BINDING TRANSPORT PROTEIN-RELATED"/>
    <property type="match status" value="1"/>
</dbReference>
<proteinExistence type="predicted"/>
<feature type="domain" description="ABC transporter" evidence="5">
    <location>
        <begin position="513"/>
        <end position="728"/>
    </location>
</feature>
<evidence type="ECO:0000256" key="3">
    <source>
        <dbReference type="ARBA" id="ARBA00022840"/>
    </source>
</evidence>
<feature type="domain" description="ABC transporter" evidence="5">
    <location>
        <begin position="181"/>
        <end position="454"/>
    </location>
</feature>
<keyword evidence="2" id="KW-0547">Nucleotide-binding</keyword>
<dbReference type="InterPro" id="IPR032781">
    <property type="entry name" value="ABC_tran_Xtn"/>
</dbReference>
<protein>
    <recommendedName>
        <fullName evidence="5">ABC transporter domain-containing protein</fullName>
    </recommendedName>
</protein>
<accession>A0A8H3TSF4</accession>
<evidence type="ECO:0000256" key="1">
    <source>
        <dbReference type="ARBA" id="ARBA00022737"/>
    </source>
</evidence>
<organism evidence="6 7">
    <name type="scientific">Naganishia liquefaciens</name>
    <dbReference type="NCBI Taxonomy" id="104408"/>
    <lineage>
        <taxon>Eukaryota</taxon>
        <taxon>Fungi</taxon>
        <taxon>Dikarya</taxon>
        <taxon>Basidiomycota</taxon>
        <taxon>Agaricomycotina</taxon>
        <taxon>Tremellomycetes</taxon>
        <taxon>Filobasidiales</taxon>
        <taxon>Filobasidiaceae</taxon>
        <taxon>Naganishia</taxon>
    </lineage>
</organism>